<dbReference type="InterPro" id="IPR001841">
    <property type="entry name" value="Znf_RING"/>
</dbReference>
<sequence>MNYQSQLSDSLIEQNQSQVQIPNFLFEQGRSILIKKNQIKMILSIIKYVFGMLLIISKFMLVTDEINLSQQHFRYSLQYIDIWLYITVIHSFISMVQYRVIQKYLNKYSIIFQLAVKMGLVNIISIEQGLDQQQQQQQIEEQNDYQNQQLIGRLLLFDQRNIFVSKLSQEIYEKLQDKFKCLKILNKLLVIAFFFIQLLAVIILFNSDSLFLVDRLFYFLCMVYMILVVLFGLNQYFKTFVLVLLWIVFSPVLICYEIYKCCKRRKEQSLEKKKILKDLKEILYNQSKDHMENTDCAICMQKLQNQEKVIVLSCSEKHVFHTDCIVDWLKLNLNCPLCRKQVIDEI</sequence>
<evidence type="ECO:0000256" key="1">
    <source>
        <dbReference type="ARBA" id="ARBA00022723"/>
    </source>
</evidence>
<keyword evidence="3" id="KW-0862">Zinc</keyword>
<dbReference type="GO" id="GO:0008270">
    <property type="term" value="F:zinc ion binding"/>
    <property type="evidence" value="ECO:0007669"/>
    <property type="project" value="UniProtKB-KW"/>
</dbReference>
<evidence type="ECO:0000256" key="2">
    <source>
        <dbReference type="ARBA" id="ARBA00022771"/>
    </source>
</evidence>
<evidence type="ECO:0000313" key="8">
    <source>
        <dbReference type="Proteomes" id="UP000689195"/>
    </source>
</evidence>
<feature type="transmembrane region" description="Helical" evidence="5">
    <location>
        <begin position="82"/>
        <end position="101"/>
    </location>
</feature>
<dbReference type="GO" id="GO:0005634">
    <property type="term" value="C:nucleus"/>
    <property type="evidence" value="ECO:0007669"/>
    <property type="project" value="TreeGrafter"/>
</dbReference>
<dbReference type="PANTHER" id="PTHR45931">
    <property type="entry name" value="SI:CH211-59O9.10"/>
    <property type="match status" value="1"/>
</dbReference>
<comment type="caution">
    <text evidence="7">The sequence shown here is derived from an EMBL/GenBank/DDBJ whole genome shotgun (WGS) entry which is preliminary data.</text>
</comment>
<keyword evidence="5" id="KW-1133">Transmembrane helix</keyword>
<dbReference type="EMBL" id="CAJJDO010000054">
    <property type="protein sequence ID" value="CAD8171157.1"/>
    <property type="molecule type" value="Genomic_DNA"/>
</dbReference>
<name>A0A8S1V3G3_9CILI</name>
<dbReference type="PROSITE" id="PS50089">
    <property type="entry name" value="ZF_RING_2"/>
    <property type="match status" value="1"/>
</dbReference>
<keyword evidence="1" id="KW-0479">Metal-binding</keyword>
<dbReference type="PANTHER" id="PTHR45931:SF3">
    <property type="entry name" value="RING ZINC FINGER-CONTAINING PROTEIN"/>
    <property type="match status" value="1"/>
</dbReference>
<feature type="transmembrane region" description="Helical" evidence="5">
    <location>
        <begin position="41"/>
        <end position="62"/>
    </location>
</feature>
<feature type="domain" description="RING-type" evidence="6">
    <location>
        <begin position="296"/>
        <end position="339"/>
    </location>
</feature>
<reference evidence="7" key="1">
    <citation type="submission" date="2021-01" db="EMBL/GenBank/DDBJ databases">
        <authorList>
            <consortium name="Genoscope - CEA"/>
            <person name="William W."/>
        </authorList>
    </citation>
    <scope>NUCLEOTIDE SEQUENCE</scope>
</reference>
<keyword evidence="2 4" id="KW-0863">Zinc-finger</keyword>
<dbReference type="InterPro" id="IPR051834">
    <property type="entry name" value="RING_finger_E3_ligase"/>
</dbReference>
<dbReference type="CDD" id="cd16454">
    <property type="entry name" value="RING-H2_PA-TM-RING"/>
    <property type="match status" value="1"/>
</dbReference>
<dbReference type="GO" id="GO:0061630">
    <property type="term" value="F:ubiquitin protein ligase activity"/>
    <property type="evidence" value="ECO:0007669"/>
    <property type="project" value="TreeGrafter"/>
</dbReference>
<dbReference type="Proteomes" id="UP000689195">
    <property type="component" value="Unassembled WGS sequence"/>
</dbReference>
<keyword evidence="5" id="KW-0472">Membrane</keyword>
<feature type="transmembrane region" description="Helical" evidence="5">
    <location>
        <begin position="240"/>
        <end position="259"/>
    </location>
</feature>
<evidence type="ECO:0000313" key="7">
    <source>
        <dbReference type="EMBL" id="CAD8171157.1"/>
    </source>
</evidence>
<gene>
    <name evidence="7" type="ORF">PPENT_87.1.T0540141</name>
</gene>
<organism evidence="7 8">
    <name type="scientific">Paramecium pentaurelia</name>
    <dbReference type="NCBI Taxonomy" id="43138"/>
    <lineage>
        <taxon>Eukaryota</taxon>
        <taxon>Sar</taxon>
        <taxon>Alveolata</taxon>
        <taxon>Ciliophora</taxon>
        <taxon>Intramacronucleata</taxon>
        <taxon>Oligohymenophorea</taxon>
        <taxon>Peniculida</taxon>
        <taxon>Parameciidae</taxon>
        <taxon>Paramecium</taxon>
    </lineage>
</organism>
<dbReference type="AlphaFoldDB" id="A0A8S1V3G3"/>
<dbReference type="Pfam" id="PF13639">
    <property type="entry name" value="zf-RING_2"/>
    <property type="match status" value="1"/>
</dbReference>
<dbReference type="SMART" id="SM00184">
    <property type="entry name" value="RING"/>
    <property type="match status" value="1"/>
</dbReference>
<dbReference type="OrthoDB" id="310290at2759"/>
<protein>
    <recommendedName>
        <fullName evidence="6">RING-type domain-containing protein</fullName>
    </recommendedName>
</protein>
<accession>A0A8S1V3G3</accession>
<evidence type="ECO:0000256" key="4">
    <source>
        <dbReference type="PROSITE-ProRule" id="PRU00175"/>
    </source>
</evidence>
<dbReference type="GO" id="GO:0006511">
    <property type="term" value="P:ubiquitin-dependent protein catabolic process"/>
    <property type="evidence" value="ECO:0007669"/>
    <property type="project" value="TreeGrafter"/>
</dbReference>
<evidence type="ECO:0000259" key="6">
    <source>
        <dbReference type="PROSITE" id="PS50089"/>
    </source>
</evidence>
<evidence type="ECO:0000256" key="3">
    <source>
        <dbReference type="ARBA" id="ARBA00022833"/>
    </source>
</evidence>
<proteinExistence type="predicted"/>
<evidence type="ECO:0000256" key="5">
    <source>
        <dbReference type="SAM" id="Phobius"/>
    </source>
</evidence>
<feature type="transmembrane region" description="Helical" evidence="5">
    <location>
        <begin position="184"/>
        <end position="204"/>
    </location>
</feature>
<keyword evidence="5" id="KW-0812">Transmembrane</keyword>
<feature type="transmembrane region" description="Helical" evidence="5">
    <location>
        <begin position="216"/>
        <end position="233"/>
    </location>
</feature>
<keyword evidence="8" id="KW-1185">Reference proteome</keyword>